<dbReference type="InterPro" id="IPR029063">
    <property type="entry name" value="SAM-dependent_MTases_sf"/>
</dbReference>
<feature type="domain" description="Methyltransferase small" evidence="3">
    <location>
        <begin position="196"/>
        <end position="307"/>
    </location>
</feature>
<reference evidence="4 5" key="1">
    <citation type="journal article" date="2014" name="Genome Announc.">
        <title>Complete Genome Sequence of Polychlorinated Biphenyl Degrader Comamonas testosteroni TK102 (NBRC 109938).</title>
        <authorList>
            <person name="Fukuda K."/>
            <person name="Hosoyama A."/>
            <person name="Tsuchikane K."/>
            <person name="Ohji S."/>
            <person name="Yamazoe A."/>
            <person name="Fujita N."/>
            <person name="Shintani M."/>
            <person name="Kimbara K."/>
        </authorList>
    </citation>
    <scope>NUCLEOTIDE SEQUENCE [LARGE SCALE GENOMIC DNA]</scope>
    <source>
        <strain evidence="4">TK102</strain>
    </source>
</reference>
<evidence type="ECO:0000256" key="2">
    <source>
        <dbReference type="ARBA" id="ARBA00022691"/>
    </source>
</evidence>
<dbReference type="CDD" id="cd02440">
    <property type="entry name" value="AdoMet_MTases"/>
    <property type="match status" value="1"/>
</dbReference>
<dbReference type="AlphaFoldDB" id="A0A076PNN0"/>
<dbReference type="GO" id="GO:0032259">
    <property type="term" value="P:methylation"/>
    <property type="evidence" value="ECO:0007669"/>
    <property type="project" value="UniProtKB-KW"/>
</dbReference>
<dbReference type="GO" id="GO:0003676">
    <property type="term" value="F:nucleic acid binding"/>
    <property type="evidence" value="ECO:0007669"/>
    <property type="project" value="InterPro"/>
</dbReference>
<dbReference type="KEGG" id="ctes:O987_05755"/>
<dbReference type="HOGENOM" id="CLU_046655_1_0_4"/>
<accession>A0A076PNN0</accession>
<dbReference type="GO" id="GO:0036009">
    <property type="term" value="F:protein-glutamine N-methyltransferase activity"/>
    <property type="evidence" value="ECO:0007669"/>
    <property type="project" value="TreeGrafter"/>
</dbReference>
<gene>
    <name evidence="4" type="ORF">O987_05755</name>
</gene>
<dbReference type="InterPro" id="IPR002052">
    <property type="entry name" value="DNA_methylase_N6_adenine_CS"/>
</dbReference>
<sequence>MTSLHSKLAASVCAPTSAFDLLQWQEQARAHTALWRSESSLPKPRRIEVADDTMPADTAFRHISEGASLLWRGDFQNARQLLLALGRRLDKKSRRKSPPKSPAAAGFPHAFHLYRQSQAQRARMLGSILIELDRQWHCALRRAPDWSLACSEAWGAAPAQAHAQSVLVPLRDLLGVVGAHEWRKKGVEITALDGARIHAHYGVFSPVRGEYLDLVARASIPAAGLQQAWDIGVGTGVLSALLLKRGVKSVVATDTSERALACATENLQRLGHASRVELQRADLFAQGQAGLIVCNPPWLPGKAASVLDQAIYDEDSRMLRGFLQGLSAHLLPGGEGWLILSDLAEHLKLRTRDELLGWIEAAGLKVLGRDDVRPHHGKAQDREDPLHTARAAEVTSLWRLAAAA</sequence>
<protein>
    <submittedName>
        <fullName evidence="4">Methylase</fullName>
    </submittedName>
</protein>
<evidence type="ECO:0000256" key="1">
    <source>
        <dbReference type="ARBA" id="ARBA00022603"/>
    </source>
</evidence>
<evidence type="ECO:0000259" key="3">
    <source>
        <dbReference type="Pfam" id="PF05175"/>
    </source>
</evidence>
<dbReference type="PANTHER" id="PTHR18895">
    <property type="entry name" value="HEMK METHYLTRANSFERASE"/>
    <property type="match status" value="1"/>
</dbReference>
<dbReference type="SUPFAM" id="SSF53335">
    <property type="entry name" value="S-adenosyl-L-methionine-dependent methyltransferases"/>
    <property type="match status" value="1"/>
</dbReference>
<dbReference type="InterPro" id="IPR050320">
    <property type="entry name" value="N5-glutamine_MTase"/>
</dbReference>
<keyword evidence="2" id="KW-0949">S-adenosyl-L-methionine</keyword>
<evidence type="ECO:0000313" key="5">
    <source>
        <dbReference type="Proteomes" id="UP000028782"/>
    </source>
</evidence>
<keyword evidence="1 4" id="KW-0808">Transferase</keyword>
<name>A0A076PNN0_COMTE</name>
<keyword evidence="1 4" id="KW-0489">Methyltransferase</keyword>
<proteinExistence type="predicted"/>
<dbReference type="InterPro" id="IPR007848">
    <property type="entry name" value="Small_mtfrase_dom"/>
</dbReference>
<dbReference type="RefSeq" id="WP_051962118.1">
    <property type="nucleotide sequence ID" value="NZ_CP006704.1"/>
</dbReference>
<dbReference type="EMBL" id="CP006704">
    <property type="protein sequence ID" value="AIJ45310.1"/>
    <property type="molecule type" value="Genomic_DNA"/>
</dbReference>
<dbReference type="PROSITE" id="PS00092">
    <property type="entry name" value="N6_MTASE"/>
    <property type="match status" value="1"/>
</dbReference>
<evidence type="ECO:0000313" key="4">
    <source>
        <dbReference type="EMBL" id="AIJ45310.1"/>
    </source>
</evidence>
<dbReference type="Pfam" id="PF05175">
    <property type="entry name" value="MTS"/>
    <property type="match status" value="1"/>
</dbReference>
<dbReference type="Gene3D" id="3.40.50.150">
    <property type="entry name" value="Vaccinia Virus protein VP39"/>
    <property type="match status" value="1"/>
</dbReference>
<dbReference type="PANTHER" id="PTHR18895:SF74">
    <property type="entry name" value="MTRF1L RELEASE FACTOR GLUTAMINE METHYLTRANSFERASE"/>
    <property type="match status" value="1"/>
</dbReference>
<dbReference type="Proteomes" id="UP000028782">
    <property type="component" value="Chromosome"/>
</dbReference>
<organism evidence="4 5">
    <name type="scientific">Comamonas testosteroni TK102</name>
    <dbReference type="NCBI Taxonomy" id="1392005"/>
    <lineage>
        <taxon>Bacteria</taxon>
        <taxon>Pseudomonadati</taxon>
        <taxon>Pseudomonadota</taxon>
        <taxon>Betaproteobacteria</taxon>
        <taxon>Burkholderiales</taxon>
        <taxon>Comamonadaceae</taxon>
        <taxon>Comamonas</taxon>
    </lineage>
</organism>